<dbReference type="PANTHER" id="PTHR37953:SF1">
    <property type="entry name" value="UPF0127 PROTEIN MJ1496"/>
    <property type="match status" value="1"/>
</dbReference>
<evidence type="ECO:0000313" key="1">
    <source>
        <dbReference type="EMBL" id="QBF82521.1"/>
    </source>
</evidence>
<gene>
    <name evidence="1" type="ORF">EXU30_07280</name>
</gene>
<proteinExistence type="predicted"/>
<dbReference type="Pfam" id="PF02643">
    <property type="entry name" value="DUF192"/>
    <property type="match status" value="1"/>
</dbReference>
<dbReference type="EMBL" id="CP036200">
    <property type="protein sequence ID" value="QBF82521.1"/>
    <property type="molecule type" value="Genomic_DNA"/>
</dbReference>
<dbReference type="InterPro" id="IPR003795">
    <property type="entry name" value="DUF192"/>
</dbReference>
<dbReference type="AlphaFoldDB" id="A0A411PG40"/>
<dbReference type="Gene3D" id="2.60.120.1140">
    <property type="entry name" value="Protein of unknown function DUF192"/>
    <property type="match status" value="1"/>
</dbReference>
<accession>A0A411PG40</accession>
<dbReference type="PANTHER" id="PTHR37953">
    <property type="entry name" value="UPF0127 PROTEIN MJ1496"/>
    <property type="match status" value="1"/>
</dbReference>
<organism evidence="1 2">
    <name type="scientific">Shewanella maritima</name>
    <dbReference type="NCBI Taxonomy" id="2520507"/>
    <lineage>
        <taxon>Bacteria</taxon>
        <taxon>Pseudomonadati</taxon>
        <taxon>Pseudomonadota</taxon>
        <taxon>Gammaproteobacteria</taxon>
        <taxon>Alteromonadales</taxon>
        <taxon>Shewanellaceae</taxon>
        <taxon>Shewanella</taxon>
    </lineage>
</organism>
<evidence type="ECO:0000313" key="2">
    <source>
        <dbReference type="Proteomes" id="UP000291106"/>
    </source>
</evidence>
<reference evidence="1 2" key="1">
    <citation type="submission" date="2019-02" db="EMBL/GenBank/DDBJ databases">
        <title>Shewanella sp. D4-2 isolated from Dokdo Island.</title>
        <authorList>
            <person name="Baek K."/>
        </authorList>
    </citation>
    <scope>NUCLEOTIDE SEQUENCE [LARGE SCALE GENOMIC DNA]</scope>
    <source>
        <strain evidence="1 2">D4-2</strain>
    </source>
</reference>
<dbReference type="RefSeq" id="WP_130598732.1">
    <property type="nucleotide sequence ID" value="NZ_CP036200.1"/>
</dbReference>
<dbReference type="InterPro" id="IPR038695">
    <property type="entry name" value="Saro_0823-like_sf"/>
</dbReference>
<dbReference type="Proteomes" id="UP000291106">
    <property type="component" value="Chromosome"/>
</dbReference>
<sequence>MESVKLTNQKGGAINSVSIADTAPLRLRGLLGRDKLTDEQGLLITPCNSVHTFGMKYAIDVVYLNKHNQVIKLVRELSPRRLSWCLRAKKVLELAPGSAHLNNINQGDTLSW</sequence>
<protein>
    <submittedName>
        <fullName evidence="1">DUF192 domain-containing protein</fullName>
    </submittedName>
</protein>
<dbReference type="KEGG" id="smai:EXU30_07280"/>
<name>A0A411PG40_9GAMM</name>
<keyword evidence="2" id="KW-1185">Reference proteome</keyword>
<dbReference type="OrthoDB" id="9813379at2"/>